<dbReference type="Gene3D" id="3.40.630.40">
    <property type="entry name" value="Zn-dependent exopeptidases"/>
    <property type="match status" value="1"/>
</dbReference>
<protein>
    <recommendedName>
        <fullName evidence="2">N-formylglutamate amidohydrolase</fullName>
    </recommendedName>
</protein>
<dbReference type="EMBL" id="BART01034668">
    <property type="protein sequence ID" value="GAH06693.1"/>
    <property type="molecule type" value="Genomic_DNA"/>
</dbReference>
<accession>X1EDF3</accession>
<sequence length="143" mass="16716">NIYDPYHEAIINEVQELLNNFDECLIIDAHSFPSVPLSYETSQDIPRPHICLGTDPYHTPEDLIKVIQNFFEDINLTTEINKPFAGCYVPSKFLHHDKRVISIMIEINRELYMNEATGEKNDSFVEIKSNLRRLINQIVTKFY</sequence>
<evidence type="ECO:0008006" key="2">
    <source>
        <dbReference type="Google" id="ProtNLM"/>
    </source>
</evidence>
<dbReference type="Pfam" id="PF05013">
    <property type="entry name" value="FGase"/>
    <property type="match status" value="1"/>
</dbReference>
<comment type="caution">
    <text evidence="1">The sequence shown here is derived from an EMBL/GenBank/DDBJ whole genome shotgun (WGS) entry which is preliminary data.</text>
</comment>
<dbReference type="AlphaFoldDB" id="X1EDF3"/>
<evidence type="ECO:0000313" key="1">
    <source>
        <dbReference type="EMBL" id="GAH06693.1"/>
    </source>
</evidence>
<proteinExistence type="predicted"/>
<dbReference type="InterPro" id="IPR007709">
    <property type="entry name" value="N-FG_amidohydro"/>
</dbReference>
<reference evidence="1" key="1">
    <citation type="journal article" date="2014" name="Front. Microbiol.">
        <title>High frequency of phylogenetically diverse reductive dehalogenase-homologous genes in deep subseafloor sedimentary metagenomes.</title>
        <authorList>
            <person name="Kawai M."/>
            <person name="Futagami T."/>
            <person name="Toyoda A."/>
            <person name="Takaki Y."/>
            <person name="Nishi S."/>
            <person name="Hori S."/>
            <person name="Arai W."/>
            <person name="Tsubouchi T."/>
            <person name="Morono Y."/>
            <person name="Uchiyama I."/>
            <person name="Ito T."/>
            <person name="Fujiyama A."/>
            <person name="Inagaki F."/>
            <person name="Takami H."/>
        </authorList>
    </citation>
    <scope>NUCLEOTIDE SEQUENCE</scope>
    <source>
        <strain evidence="1">Expedition CK06-06</strain>
    </source>
</reference>
<feature type="non-terminal residue" evidence="1">
    <location>
        <position position="1"/>
    </location>
</feature>
<gene>
    <name evidence="1" type="ORF">S01H4_59176</name>
</gene>
<dbReference type="SUPFAM" id="SSF53187">
    <property type="entry name" value="Zn-dependent exopeptidases"/>
    <property type="match status" value="1"/>
</dbReference>
<organism evidence="1">
    <name type="scientific">marine sediment metagenome</name>
    <dbReference type="NCBI Taxonomy" id="412755"/>
    <lineage>
        <taxon>unclassified sequences</taxon>
        <taxon>metagenomes</taxon>
        <taxon>ecological metagenomes</taxon>
    </lineage>
</organism>
<name>X1EDF3_9ZZZZ</name>